<keyword evidence="3" id="KW-1185">Reference proteome</keyword>
<dbReference type="eggNOG" id="COG1434">
    <property type="taxonomic scope" value="Bacteria"/>
</dbReference>
<dbReference type="InterPro" id="IPR003848">
    <property type="entry name" value="DUF218"/>
</dbReference>
<dbReference type="AlphaFoldDB" id="K9EFP0"/>
<dbReference type="EMBL" id="AGWL01000003">
    <property type="protein sequence ID" value="EKU95448.1"/>
    <property type="molecule type" value="Genomic_DNA"/>
</dbReference>
<dbReference type="PANTHER" id="PTHR30336:SF20">
    <property type="entry name" value="DUF218 DOMAIN-CONTAINING PROTEIN"/>
    <property type="match status" value="1"/>
</dbReference>
<accession>K9EFP0</accession>
<dbReference type="PANTHER" id="PTHR30336">
    <property type="entry name" value="INNER MEMBRANE PROTEIN, PROBABLE PERMEASE"/>
    <property type="match status" value="1"/>
</dbReference>
<evidence type="ECO:0000313" key="2">
    <source>
        <dbReference type="EMBL" id="EKU95448.1"/>
    </source>
</evidence>
<comment type="caution">
    <text evidence="2">The sequence shown here is derived from an EMBL/GenBank/DDBJ whole genome shotgun (WGS) entry which is preliminary data.</text>
</comment>
<evidence type="ECO:0000259" key="1">
    <source>
        <dbReference type="Pfam" id="PF02698"/>
    </source>
</evidence>
<dbReference type="PATRIC" id="fig|883066.3.peg.845"/>
<protein>
    <recommendedName>
        <fullName evidence="1">DUF218 domain-containing protein</fullName>
    </recommendedName>
</protein>
<evidence type="ECO:0000313" key="3">
    <source>
        <dbReference type="Proteomes" id="UP000009888"/>
    </source>
</evidence>
<feature type="domain" description="DUF218" evidence="1">
    <location>
        <begin position="60"/>
        <end position="192"/>
    </location>
</feature>
<dbReference type="RefSeq" id="WP_007001019.1">
    <property type="nucleotide sequence ID" value="NZ_JH992955.1"/>
</dbReference>
<dbReference type="STRING" id="202789.GCA_001457435_01312"/>
<dbReference type="InterPro" id="IPR014729">
    <property type="entry name" value="Rossmann-like_a/b/a_fold"/>
</dbReference>
<dbReference type="Pfam" id="PF02698">
    <property type="entry name" value="DUF218"/>
    <property type="match status" value="1"/>
</dbReference>
<gene>
    <name evidence="2" type="ORF">HMPREF9233_00813</name>
</gene>
<dbReference type="InterPro" id="IPR051599">
    <property type="entry name" value="Cell_Envelope_Assoc"/>
</dbReference>
<reference evidence="2 3" key="1">
    <citation type="submission" date="2012-09" db="EMBL/GenBank/DDBJ databases">
        <title>The Genome Sequence of Actinobaculum massiliae ACS-171-V-COL2.</title>
        <authorList>
            <consortium name="The Broad Institute Genome Sequencing Platform"/>
            <person name="Earl A."/>
            <person name="Ward D."/>
            <person name="Feldgarden M."/>
            <person name="Gevers D."/>
            <person name="Saerens B."/>
            <person name="Vaneechoutte M."/>
            <person name="Walker B."/>
            <person name="Young S.K."/>
            <person name="Zeng Q."/>
            <person name="Gargeya S."/>
            <person name="Fitzgerald M."/>
            <person name="Haas B."/>
            <person name="Abouelleil A."/>
            <person name="Alvarado L."/>
            <person name="Arachchi H.M."/>
            <person name="Berlin A."/>
            <person name="Chapman S.B."/>
            <person name="Goldberg J."/>
            <person name="Griggs A."/>
            <person name="Gujja S."/>
            <person name="Hansen M."/>
            <person name="Howarth C."/>
            <person name="Imamovic A."/>
            <person name="Larimer J."/>
            <person name="McCowen C."/>
            <person name="Montmayeur A."/>
            <person name="Murphy C."/>
            <person name="Neiman D."/>
            <person name="Pearson M."/>
            <person name="Priest M."/>
            <person name="Roberts A."/>
            <person name="Saif S."/>
            <person name="Shea T."/>
            <person name="Sisk P."/>
            <person name="Sykes S."/>
            <person name="Wortman J."/>
            <person name="Nusbaum C."/>
            <person name="Birren B."/>
        </authorList>
    </citation>
    <scope>NUCLEOTIDE SEQUENCE [LARGE SCALE GENOMIC DNA]</scope>
    <source>
        <strain evidence="3">ACS-171-V-Col2</strain>
    </source>
</reference>
<sequence>MKFVAESALASKALRRLEPVQPRTESLALTRLDTAQSNSIRRRPAQSRTARTARTQITPVIIVLGGRVFPTGPSLSVALRLAQAKQQFDDARRKGLHPYIVCSGGQGSDEHASEALIMAGWLTRRGVPAPAILLEEKSASTEENLAFTAELLRQRDPVPGLQSNGRIRAVVVTSWQHIPRAEFFARSAGFEPAMRGARLPLRQLPKALIWEVGATGMALLRKISRHLP</sequence>
<dbReference type="Gene3D" id="3.40.50.620">
    <property type="entry name" value="HUPs"/>
    <property type="match status" value="1"/>
</dbReference>
<dbReference type="GO" id="GO:0005886">
    <property type="term" value="C:plasma membrane"/>
    <property type="evidence" value="ECO:0007669"/>
    <property type="project" value="TreeGrafter"/>
</dbReference>
<dbReference type="HOGENOM" id="CLU_051474_3_2_11"/>
<dbReference type="CDD" id="cd06259">
    <property type="entry name" value="YdcF-like"/>
    <property type="match status" value="1"/>
</dbReference>
<name>K9EFP0_9ACTO</name>
<organism evidence="2 3">
    <name type="scientific">Actinobaculum massiliense ACS-171-V-Col2</name>
    <dbReference type="NCBI Taxonomy" id="883066"/>
    <lineage>
        <taxon>Bacteria</taxon>
        <taxon>Bacillati</taxon>
        <taxon>Actinomycetota</taxon>
        <taxon>Actinomycetes</taxon>
        <taxon>Actinomycetales</taxon>
        <taxon>Actinomycetaceae</taxon>
        <taxon>Actinobaculum</taxon>
    </lineage>
</organism>
<dbReference type="Proteomes" id="UP000009888">
    <property type="component" value="Unassembled WGS sequence"/>
</dbReference>
<proteinExistence type="predicted"/>